<keyword evidence="1" id="KW-1133">Transmembrane helix</keyword>
<evidence type="ECO:0000313" key="3">
    <source>
        <dbReference type="Proteomes" id="UP000321363"/>
    </source>
</evidence>
<sequence length="98" mass="11480">MSNIQQCKNCNKHFSWKKVYLSFWGWGYKSIICEKCGTEHRITFSGRLIATFLIVLPMSLFMNFLTPFENFFTTIFNGILLAFFGSILTPFLVRFKSN</sequence>
<dbReference type="AlphaFoldDB" id="A0A5C6W7E0"/>
<protein>
    <recommendedName>
        <fullName evidence="4">Cxxc_20_cxxc protein</fullName>
    </recommendedName>
</protein>
<evidence type="ECO:0008006" key="4">
    <source>
        <dbReference type="Google" id="ProtNLM"/>
    </source>
</evidence>
<evidence type="ECO:0000256" key="1">
    <source>
        <dbReference type="SAM" id="Phobius"/>
    </source>
</evidence>
<feature type="transmembrane region" description="Helical" evidence="1">
    <location>
        <begin position="48"/>
        <end position="65"/>
    </location>
</feature>
<proteinExistence type="predicted"/>
<reference evidence="2 3" key="1">
    <citation type="journal article" date="2005" name="Int. J. Syst. Evol. Microbiol.">
        <title>Bacillus litoralis sp. nov., isolated from a tidal flat of the Yellow Sea in Korea.</title>
        <authorList>
            <person name="Yoon J.H."/>
            <person name="Oh T.K."/>
        </authorList>
    </citation>
    <scope>NUCLEOTIDE SEQUENCE [LARGE SCALE GENOMIC DNA]</scope>
    <source>
        <strain evidence="2 3">SW-211</strain>
    </source>
</reference>
<name>A0A5C6W7E0_9BACI</name>
<dbReference type="OrthoDB" id="2970506at2"/>
<dbReference type="Proteomes" id="UP000321363">
    <property type="component" value="Unassembled WGS sequence"/>
</dbReference>
<dbReference type="InterPro" id="IPR026369">
    <property type="entry name" value="CxxC_20_CxxC"/>
</dbReference>
<dbReference type="NCBIfam" id="TIGR04104">
    <property type="entry name" value="cxxc_20_cxxc"/>
    <property type="match status" value="1"/>
</dbReference>
<accession>A0A5C6W7E0</accession>
<keyword evidence="3" id="KW-1185">Reference proteome</keyword>
<feature type="transmembrane region" description="Helical" evidence="1">
    <location>
        <begin position="71"/>
        <end position="93"/>
    </location>
</feature>
<keyword evidence="1" id="KW-0812">Transmembrane</keyword>
<gene>
    <name evidence="2" type="ORF">FS935_01260</name>
</gene>
<keyword evidence="1" id="KW-0472">Membrane</keyword>
<evidence type="ECO:0000313" key="2">
    <source>
        <dbReference type="EMBL" id="TXC92855.1"/>
    </source>
</evidence>
<dbReference type="EMBL" id="VOQF01000001">
    <property type="protein sequence ID" value="TXC92855.1"/>
    <property type="molecule type" value="Genomic_DNA"/>
</dbReference>
<comment type="caution">
    <text evidence="2">The sequence shown here is derived from an EMBL/GenBank/DDBJ whole genome shotgun (WGS) entry which is preliminary data.</text>
</comment>
<organism evidence="2 3">
    <name type="scientific">Metabacillus litoralis</name>
    <dbReference type="NCBI Taxonomy" id="152268"/>
    <lineage>
        <taxon>Bacteria</taxon>
        <taxon>Bacillati</taxon>
        <taxon>Bacillota</taxon>
        <taxon>Bacilli</taxon>
        <taxon>Bacillales</taxon>
        <taxon>Bacillaceae</taxon>
        <taxon>Metabacillus</taxon>
    </lineage>
</organism>
<dbReference type="RefSeq" id="WP_146945717.1">
    <property type="nucleotide sequence ID" value="NZ_VOQF01000001.1"/>
</dbReference>